<name>A0A2K3KHU3_TRIPR</name>
<sequence length="120" mass="13514">RTNTENLAQLLRTCFLKRNISPNTTMVRWNAHGGIRMILNVDGSRIGNPSISGFRGLIRKSDGAWEHSFAGNIGLSNILHAELLTVYHGLVLAWELDIKELWCYSDSKIVIKLLSDHVNE</sequence>
<feature type="non-terminal residue" evidence="2">
    <location>
        <position position="1"/>
    </location>
</feature>
<dbReference type="AlphaFoldDB" id="A0A2K3KHU3"/>
<dbReference type="Gene3D" id="3.30.420.10">
    <property type="entry name" value="Ribonuclease H-like superfamily/Ribonuclease H"/>
    <property type="match status" value="1"/>
</dbReference>
<organism evidence="2 3">
    <name type="scientific">Trifolium pratense</name>
    <name type="common">Red clover</name>
    <dbReference type="NCBI Taxonomy" id="57577"/>
    <lineage>
        <taxon>Eukaryota</taxon>
        <taxon>Viridiplantae</taxon>
        <taxon>Streptophyta</taxon>
        <taxon>Embryophyta</taxon>
        <taxon>Tracheophyta</taxon>
        <taxon>Spermatophyta</taxon>
        <taxon>Magnoliopsida</taxon>
        <taxon>eudicotyledons</taxon>
        <taxon>Gunneridae</taxon>
        <taxon>Pentapetalae</taxon>
        <taxon>rosids</taxon>
        <taxon>fabids</taxon>
        <taxon>Fabales</taxon>
        <taxon>Fabaceae</taxon>
        <taxon>Papilionoideae</taxon>
        <taxon>50 kb inversion clade</taxon>
        <taxon>NPAAA clade</taxon>
        <taxon>Hologalegina</taxon>
        <taxon>IRL clade</taxon>
        <taxon>Trifolieae</taxon>
        <taxon>Trifolium</taxon>
    </lineage>
</organism>
<dbReference type="InterPro" id="IPR036397">
    <property type="entry name" value="RNaseH_sf"/>
</dbReference>
<dbReference type="Pfam" id="PF13456">
    <property type="entry name" value="RVT_3"/>
    <property type="match status" value="1"/>
</dbReference>
<dbReference type="InterPro" id="IPR002156">
    <property type="entry name" value="RNaseH_domain"/>
</dbReference>
<dbReference type="EMBL" id="ASHM01096911">
    <property type="protein sequence ID" value="PNX65848.1"/>
    <property type="molecule type" value="Genomic_DNA"/>
</dbReference>
<dbReference type="GO" id="GO:0003676">
    <property type="term" value="F:nucleic acid binding"/>
    <property type="evidence" value="ECO:0007669"/>
    <property type="project" value="InterPro"/>
</dbReference>
<dbReference type="SUPFAM" id="SSF53098">
    <property type="entry name" value="Ribonuclease H-like"/>
    <property type="match status" value="1"/>
</dbReference>
<dbReference type="InterPro" id="IPR044730">
    <property type="entry name" value="RNase_H-like_dom_plant"/>
</dbReference>
<dbReference type="GO" id="GO:0004523">
    <property type="term" value="F:RNA-DNA hybrid ribonuclease activity"/>
    <property type="evidence" value="ECO:0007669"/>
    <property type="project" value="InterPro"/>
</dbReference>
<proteinExistence type="predicted"/>
<dbReference type="InterPro" id="IPR053151">
    <property type="entry name" value="RNase_H-like"/>
</dbReference>
<dbReference type="CDD" id="cd06222">
    <property type="entry name" value="RNase_H_like"/>
    <property type="match status" value="1"/>
</dbReference>
<feature type="domain" description="RNase H type-1" evidence="1">
    <location>
        <begin position="40"/>
        <end position="116"/>
    </location>
</feature>
<protein>
    <submittedName>
        <fullName evidence="2">Ribonuclease H</fullName>
    </submittedName>
</protein>
<evidence type="ECO:0000313" key="2">
    <source>
        <dbReference type="EMBL" id="PNX65848.1"/>
    </source>
</evidence>
<gene>
    <name evidence="2" type="ORF">L195_g054749</name>
</gene>
<reference evidence="2 3" key="2">
    <citation type="journal article" date="2017" name="Front. Plant Sci.">
        <title>Gene Classification and Mining of Molecular Markers Useful in Red Clover (Trifolium pratense) Breeding.</title>
        <authorList>
            <person name="Istvanek J."/>
            <person name="Dluhosova J."/>
            <person name="Dluhos P."/>
            <person name="Patkova L."/>
            <person name="Nedelnik J."/>
            <person name="Repkova J."/>
        </authorList>
    </citation>
    <scope>NUCLEOTIDE SEQUENCE [LARGE SCALE GENOMIC DNA]</scope>
    <source>
        <strain evidence="3">cv. Tatra</strain>
        <tissue evidence="2">Young leaves</tissue>
    </source>
</reference>
<accession>A0A2K3KHU3</accession>
<comment type="caution">
    <text evidence="2">The sequence shown here is derived from an EMBL/GenBank/DDBJ whole genome shotgun (WGS) entry which is preliminary data.</text>
</comment>
<evidence type="ECO:0000259" key="1">
    <source>
        <dbReference type="Pfam" id="PF13456"/>
    </source>
</evidence>
<evidence type="ECO:0000313" key="3">
    <source>
        <dbReference type="Proteomes" id="UP000236291"/>
    </source>
</evidence>
<dbReference type="PANTHER" id="PTHR47723">
    <property type="entry name" value="OS05G0353850 PROTEIN"/>
    <property type="match status" value="1"/>
</dbReference>
<dbReference type="Proteomes" id="UP000236291">
    <property type="component" value="Unassembled WGS sequence"/>
</dbReference>
<dbReference type="InterPro" id="IPR012337">
    <property type="entry name" value="RNaseH-like_sf"/>
</dbReference>
<reference evidence="2 3" key="1">
    <citation type="journal article" date="2014" name="Am. J. Bot.">
        <title>Genome assembly and annotation for red clover (Trifolium pratense; Fabaceae).</title>
        <authorList>
            <person name="Istvanek J."/>
            <person name="Jaros M."/>
            <person name="Krenek A."/>
            <person name="Repkova J."/>
        </authorList>
    </citation>
    <scope>NUCLEOTIDE SEQUENCE [LARGE SCALE GENOMIC DNA]</scope>
    <source>
        <strain evidence="3">cv. Tatra</strain>
        <tissue evidence="2">Young leaves</tissue>
    </source>
</reference>
<dbReference type="PANTHER" id="PTHR47723:SF19">
    <property type="entry name" value="POLYNUCLEOTIDYL TRANSFERASE, RIBONUCLEASE H-LIKE SUPERFAMILY PROTEIN"/>
    <property type="match status" value="1"/>
</dbReference>